<dbReference type="Proteomes" id="UP000248925">
    <property type="component" value="Unassembled WGS sequence"/>
</dbReference>
<dbReference type="AlphaFoldDB" id="A0A2W4C5R8"/>
<gene>
    <name evidence="1" type="ORF">CPY51_28520</name>
</gene>
<evidence type="ECO:0000313" key="2">
    <source>
        <dbReference type="Proteomes" id="UP000248925"/>
    </source>
</evidence>
<comment type="caution">
    <text evidence="1">The sequence shown here is derived from an EMBL/GenBank/DDBJ whole genome shotgun (WGS) entry which is preliminary data.</text>
</comment>
<reference evidence="1 2" key="1">
    <citation type="journal article" date="2018" name="Sci. Rep.">
        <title>Rhizobium tumorigenes sp. nov., a novel plant tumorigenic bacterium isolated from cane gall tumors on thornless blackberry.</title>
        <authorList>
            <person name="Kuzmanovi N."/>
            <person name="Smalla K."/>
            <person name="Gronow S."/>
            <person name="PuBawska J."/>
        </authorList>
    </citation>
    <scope>NUCLEOTIDE SEQUENCE [LARGE SCALE GENOMIC DNA]</scope>
    <source>
        <strain evidence="1 2">CCBAU 85046</strain>
    </source>
</reference>
<dbReference type="EMBL" id="PCDP01000069">
    <property type="protein sequence ID" value="PZM08421.1"/>
    <property type="molecule type" value="Genomic_DNA"/>
</dbReference>
<dbReference type="OrthoDB" id="7059994at2"/>
<proteinExistence type="predicted"/>
<evidence type="ECO:0000313" key="1">
    <source>
        <dbReference type="EMBL" id="PZM08421.1"/>
    </source>
</evidence>
<keyword evidence="2" id="KW-1185">Reference proteome</keyword>
<dbReference type="RefSeq" id="WP_111163603.1">
    <property type="nucleotide sequence ID" value="NZ_PCDP01000069.1"/>
</dbReference>
<accession>A0A2W4C5R8</accession>
<name>A0A2W4C5R8_9HYPH</name>
<sequence length="451" mass="51364">MTDQARTFEIDIVENWLLPDDDADVDAPDTKKPKDSPFSPWRFAKTAVSKAIIADAIVDIERYEGLHGLRKRKRKKDDQETFELTVEAILCDLMHHKLYLRLNGIYVTRSKDVLGRRNRYRPRVLGKTFTRVLDMLAKSELAWIEQDIGDGYGEGARRTTIRPGPRLTESMVDLNMAFADLGFHGVNETVILKNKKTDFWDKADVIDYEDTEDTIRFRREMQEINDWLRNADLDYGSFQGETSPIPDTDERALRRIFTRGELGCGGRLFDGFWQGMSKEDRFDRLVIDGEAIAELDYSQMSARQLHGMKGVLPPSGDLYVIPGFEEYRSDMKTVFNAMVFSDKPLTRMPRGVGKKFQKGTKITDITEAIKRHHPAIADLFFEGIGHRIQFQESQIMVDILLKLKRLGIVALPIHDAILVATSAREAAGLVMLDVFSYHVGLPGMVDVSLSP</sequence>
<organism evidence="1 2">
    <name type="scientific">Rhizobium tubonense</name>
    <dbReference type="NCBI Taxonomy" id="484088"/>
    <lineage>
        <taxon>Bacteria</taxon>
        <taxon>Pseudomonadati</taxon>
        <taxon>Pseudomonadota</taxon>
        <taxon>Alphaproteobacteria</taxon>
        <taxon>Hyphomicrobiales</taxon>
        <taxon>Rhizobiaceae</taxon>
        <taxon>Rhizobium/Agrobacterium group</taxon>
        <taxon>Rhizobium</taxon>
    </lineage>
</organism>
<protein>
    <submittedName>
        <fullName evidence="1">Uncharacterized protein</fullName>
    </submittedName>
</protein>